<evidence type="ECO:0000256" key="2">
    <source>
        <dbReference type="ARBA" id="ARBA00022989"/>
    </source>
</evidence>
<evidence type="ECO:0000256" key="4">
    <source>
        <dbReference type="SAM" id="Phobius"/>
    </source>
</evidence>
<evidence type="ECO:0000313" key="8">
    <source>
        <dbReference type="Proteomes" id="UP001139012"/>
    </source>
</evidence>
<dbReference type="GO" id="GO:0022857">
    <property type="term" value="F:transmembrane transporter activity"/>
    <property type="evidence" value="ECO:0007669"/>
    <property type="project" value="InterPro"/>
</dbReference>
<feature type="transmembrane region" description="Helical" evidence="4">
    <location>
        <begin position="301"/>
        <end position="319"/>
    </location>
</feature>
<dbReference type="RefSeq" id="WP_128930004.1">
    <property type="nucleotide sequence ID" value="NZ_JAKLTY010000009.1"/>
</dbReference>
<feature type="transmembrane region" description="Helical" evidence="4">
    <location>
        <begin position="30"/>
        <end position="55"/>
    </location>
</feature>
<evidence type="ECO:0000256" key="1">
    <source>
        <dbReference type="ARBA" id="ARBA00022692"/>
    </source>
</evidence>
<evidence type="ECO:0000313" key="7">
    <source>
        <dbReference type="EMBL" id="MCG2670331.1"/>
    </source>
</evidence>
<evidence type="ECO:0000256" key="3">
    <source>
        <dbReference type="ARBA" id="ARBA00023136"/>
    </source>
</evidence>
<gene>
    <name evidence="7" type="ORF">L6637_25520</name>
    <name evidence="6" type="ORF">L6654_16505</name>
</gene>
<evidence type="ECO:0000259" key="5">
    <source>
        <dbReference type="PROSITE" id="PS50850"/>
    </source>
</evidence>
<dbReference type="Proteomes" id="UP001139054">
    <property type="component" value="Unassembled WGS sequence"/>
</dbReference>
<dbReference type="AlphaFoldDB" id="A0A9X1R9B4"/>
<feature type="transmembrane region" description="Helical" evidence="4">
    <location>
        <begin position="361"/>
        <end position="385"/>
    </location>
</feature>
<keyword evidence="1 4" id="KW-0812">Transmembrane</keyword>
<dbReference type="PANTHER" id="PTHR11360">
    <property type="entry name" value="MONOCARBOXYLATE TRANSPORTER"/>
    <property type="match status" value="1"/>
</dbReference>
<protein>
    <submittedName>
        <fullName evidence="6">MFS transporter</fullName>
    </submittedName>
</protein>
<dbReference type="EMBL" id="JAKLUA010000009">
    <property type="protein sequence ID" value="MCG2670331.1"/>
    <property type="molecule type" value="Genomic_DNA"/>
</dbReference>
<dbReference type="Pfam" id="PF07690">
    <property type="entry name" value="MFS_1"/>
    <property type="match status" value="1"/>
</dbReference>
<dbReference type="InterPro" id="IPR011701">
    <property type="entry name" value="MFS"/>
</dbReference>
<proteinExistence type="predicted"/>
<feature type="transmembrane region" description="Helical" evidence="4">
    <location>
        <begin position="325"/>
        <end position="349"/>
    </location>
</feature>
<reference evidence="6" key="1">
    <citation type="submission" date="2022-01" db="EMBL/GenBank/DDBJ databases">
        <title>Genome sequnece data of strain Bradyrhizobium sp. nov.</title>
        <authorList>
            <person name="Zhang J."/>
        </authorList>
    </citation>
    <scope>NUCLEOTIDE SEQUENCE</scope>
    <source>
        <strain evidence="7">WYCCWR 12774</strain>
        <strain evidence="6">WYCCWR 13023</strain>
    </source>
</reference>
<feature type="transmembrane region" description="Helical" evidence="4">
    <location>
        <begin position="67"/>
        <end position="90"/>
    </location>
</feature>
<evidence type="ECO:0000313" key="6">
    <source>
        <dbReference type="EMBL" id="MCG2628236.1"/>
    </source>
</evidence>
<dbReference type="InterPro" id="IPR050327">
    <property type="entry name" value="Proton-linked_MCT"/>
</dbReference>
<comment type="caution">
    <text evidence="6">The sequence shown here is derived from an EMBL/GenBank/DDBJ whole genome shotgun (WGS) entry which is preliminary data.</text>
</comment>
<dbReference type="InterPro" id="IPR020846">
    <property type="entry name" value="MFS_dom"/>
</dbReference>
<organism evidence="6 9">
    <name type="scientific">Bradyrhizobium zhengyangense</name>
    <dbReference type="NCBI Taxonomy" id="2911009"/>
    <lineage>
        <taxon>Bacteria</taxon>
        <taxon>Pseudomonadati</taxon>
        <taxon>Pseudomonadota</taxon>
        <taxon>Alphaproteobacteria</taxon>
        <taxon>Hyphomicrobiales</taxon>
        <taxon>Nitrobacteraceae</taxon>
        <taxon>Bradyrhizobium</taxon>
    </lineage>
</organism>
<feature type="transmembrane region" description="Helical" evidence="4">
    <location>
        <begin position="97"/>
        <end position="117"/>
    </location>
</feature>
<sequence>MMTSVNTPALPAVGDLSPQVQLRGIEATKVVLGSGIGMLTNFGPIVIYTFGTFLLPIVNDTGWSRASVAAALAPAALCSGFSQPIVGWLVDRYGPRVFAGFSFALFALGLIALGQLPRDPLSFAIFMGLLGLLGAGQGITAFTYIVTRTFSTFRGFALGIINAASAAGIMLMPAIATFSIAEYGWRNSYAAIGAGVAILGAVAVIWLIPGKERFQKSAASAQSSKLVFGELLSAPIFWMLALAFLLMTLAIQGMIVHMTPLLIDRGFRPVDAAAVMATYGMTMLVARFLLGSMLDRWSPRLVAVVGCLGPVAAGLLLVSTRQTSMVYLAAALLALGAGAESDLIPYTVARQFGVAQLGQKIGLFIVVFAIGVAIGPLMFSAVQALRGNYDIALIASSALMLAASVIFALIPSASLSQNGEKSG</sequence>
<feature type="transmembrane region" description="Helical" evidence="4">
    <location>
        <begin position="123"/>
        <end position="144"/>
    </location>
</feature>
<keyword evidence="3 4" id="KW-0472">Membrane</keyword>
<dbReference type="EMBL" id="JAKLTY010000009">
    <property type="protein sequence ID" value="MCG2628236.1"/>
    <property type="molecule type" value="Genomic_DNA"/>
</dbReference>
<feature type="transmembrane region" description="Helical" evidence="4">
    <location>
        <begin position="228"/>
        <end position="252"/>
    </location>
</feature>
<dbReference type="Proteomes" id="UP001139012">
    <property type="component" value="Unassembled WGS sequence"/>
</dbReference>
<feature type="transmembrane region" description="Helical" evidence="4">
    <location>
        <begin position="156"/>
        <end position="176"/>
    </location>
</feature>
<feature type="transmembrane region" description="Helical" evidence="4">
    <location>
        <begin position="272"/>
        <end position="289"/>
    </location>
</feature>
<evidence type="ECO:0000313" key="9">
    <source>
        <dbReference type="Proteomes" id="UP001139054"/>
    </source>
</evidence>
<dbReference type="PANTHER" id="PTHR11360:SF290">
    <property type="entry name" value="MONOCARBOXYLATE MFS PERMEASE"/>
    <property type="match status" value="1"/>
</dbReference>
<feature type="domain" description="Major facilitator superfamily (MFS) profile" evidence="5">
    <location>
        <begin position="30"/>
        <end position="414"/>
    </location>
</feature>
<name>A0A9X1R9B4_9BRAD</name>
<feature type="transmembrane region" description="Helical" evidence="4">
    <location>
        <begin position="188"/>
        <end position="208"/>
    </location>
</feature>
<dbReference type="SUPFAM" id="SSF103473">
    <property type="entry name" value="MFS general substrate transporter"/>
    <property type="match status" value="1"/>
</dbReference>
<accession>A0A9X1R9B4</accession>
<feature type="transmembrane region" description="Helical" evidence="4">
    <location>
        <begin position="391"/>
        <end position="410"/>
    </location>
</feature>
<dbReference type="InterPro" id="IPR036259">
    <property type="entry name" value="MFS_trans_sf"/>
</dbReference>
<keyword evidence="8" id="KW-1185">Reference proteome</keyword>
<keyword evidence="2 4" id="KW-1133">Transmembrane helix</keyword>
<dbReference type="Gene3D" id="1.20.1250.20">
    <property type="entry name" value="MFS general substrate transporter like domains"/>
    <property type="match status" value="2"/>
</dbReference>
<dbReference type="PROSITE" id="PS50850">
    <property type="entry name" value="MFS"/>
    <property type="match status" value="1"/>
</dbReference>